<gene>
    <name evidence="2" type="ORF">NITMOv2_1470</name>
</gene>
<feature type="coiled-coil region" evidence="1">
    <location>
        <begin position="11"/>
        <end position="69"/>
    </location>
</feature>
<evidence type="ECO:0008006" key="4">
    <source>
        <dbReference type="Google" id="ProtNLM"/>
    </source>
</evidence>
<dbReference type="KEGG" id="nmv:NITMOv2_1470"/>
<evidence type="ECO:0000313" key="3">
    <source>
        <dbReference type="Proteomes" id="UP000069205"/>
    </source>
</evidence>
<dbReference type="OrthoDB" id="9807685at2"/>
<organism evidence="2 3">
    <name type="scientific">Nitrospira moscoviensis</name>
    <dbReference type="NCBI Taxonomy" id="42253"/>
    <lineage>
        <taxon>Bacteria</taxon>
        <taxon>Pseudomonadati</taxon>
        <taxon>Nitrospirota</taxon>
        <taxon>Nitrospiria</taxon>
        <taxon>Nitrospirales</taxon>
        <taxon>Nitrospiraceae</taxon>
        <taxon>Nitrospira</taxon>
    </lineage>
</organism>
<evidence type="ECO:0000256" key="1">
    <source>
        <dbReference type="SAM" id="Coils"/>
    </source>
</evidence>
<protein>
    <recommendedName>
        <fullName evidence="4">DUF465 domain-containing protein</fullName>
    </recommendedName>
</protein>
<dbReference type="EMBL" id="CP011801">
    <property type="protein sequence ID" value="ALA57897.1"/>
    <property type="molecule type" value="Genomic_DNA"/>
</dbReference>
<accession>A0A0K2GBD3</accession>
<dbReference type="RefSeq" id="WP_053379138.1">
    <property type="nucleotide sequence ID" value="NZ_CP011801.1"/>
</dbReference>
<proteinExistence type="predicted"/>
<reference evidence="2 3" key="1">
    <citation type="journal article" date="2015" name="Proc. Natl. Acad. Sci. U.S.A.">
        <title>Expanded metabolic versatility of ubiquitous nitrite-oxidizing bacteria from the genus Nitrospira.</title>
        <authorList>
            <person name="Koch H."/>
            <person name="Lucker S."/>
            <person name="Albertsen M."/>
            <person name="Kitzinger K."/>
            <person name="Herbold C."/>
            <person name="Spieck E."/>
            <person name="Nielsen P.H."/>
            <person name="Wagner M."/>
            <person name="Daims H."/>
        </authorList>
    </citation>
    <scope>NUCLEOTIDE SEQUENCE [LARGE SCALE GENOMIC DNA]</scope>
    <source>
        <strain evidence="2 3">NSP M-1</strain>
    </source>
</reference>
<dbReference type="InterPro" id="IPR038444">
    <property type="entry name" value="DUF465_sf"/>
</dbReference>
<dbReference type="Proteomes" id="UP000069205">
    <property type="component" value="Chromosome"/>
</dbReference>
<name>A0A0K2GBD3_NITMO</name>
<dbReference type="AlphaFoldDB" id="A0A0K2GBD3"/>
<evidence type="ECO:0000313" key="2">
    <source>
        <dbReference type="EMBL" id="ALA57897.1"/>
    </source>
</evidence>
<dbReference type="PATRIC" id="fig|42253.5.peg.1440"/>
<dbReference type="Pfam" id="PF04325">
    <property type="entry name" value="DUF465"/>
    <property type="match status" value="1"/>
</dbReference>
<keyword evidence="3" id="KW-1185">Reference proteome</keyword>
<sequence length="80" mass="9711">MLTEHMIAERLRQSNHEFRELEESHHRLDAELNELQKRHVLTPAEEVVKKRLQKEKLAKKDKLAELIRLYREHDMQHAAH</sequence>
<dbReference type="InterPro" id="IPR007420">
    <property type="entry name" value="DUF465"/>
</dbReference>
<dbReference type="Gene3D" id="6.10.280.50">
    <property type="match status" value="1"/>
</dbReference>
<keyword evidence="1" id="KW-0175">Coiled coil</keyword>